<dbReference type="SUPFAM" id="SSF53850">
    <property type="entry name" value="Periplasmic binding protein-like II"/>
    <property type="match status" value="1"/>
</dbReference>
<dbReference type="PANTHER" id="PTHR46967:SF1">
    <property type="entry name" value="KERATIN-ASSOCIATED PROTEIN 16-1-LIKE"/>
    <property type="match status" value="1"/>
</dbReference>
<name>A0A812KSW8_SYMPI</name>
<evidence type="ECO:0000313" key="4">
    <source>
        <dbReference type="EMBL" id="CAE7229574.1"/>
    </source>
</evidence>
<feature type="transmembrane region" description="Helical" evidence="1">
    <location>
        <begin position="748"/>
        <end position="768"/>
    </location>
</feature>
<evidence type="ECO:0000256" key="1">
    <source>
        <dbReference type="SAM" id="Phobius"/>
    </source>
</evidence>
<dbReference type="Pfam" id="PF04069">
    <property type="entry name" value="OpuAC"/>
    <property type="match status" value="1"/>
</dbReference>
<feature type="transmembrane region" description="Helical" evidence="1">
    <location>
        <begin position="454"/>
        <end position="473"/>
    </location>
</feature>
<comment type="caution">
    <text evidence="4">The sequence shown here is derived from an EMBL/GenBank/DDBJ whole genome shotgun (WGS) entry which is preliminary data.</text>
</comment>
<reference evidence="4" key="1">
    <citation type="submission" date="2021-02" db="EMBL/GenBank/DDBJ databases">
        <authorList>
            <person name="Dougan E. K."/>
            <person name="Rhodes N."/>
            <person name="Thang M."/>
            <person name="Chan C."/>
        </authorList>
    </citation>
    <scope>NUCLEOTIDE SEQUENCE</scope>
</reference>
<dbReference type="Gene3D" id="3.40.190.10">
    <property type="entry name" value="Periplasmic binding protein-like II"/>
    <property type="match status" value="1"/>
</dbReference>
<sequence>MGYEGLSSTFLRRETLTQAFLNEGAILDYFRGWNTTWTQPWKYFDGLPSVNRSQMVPCNASRFTVTQANQDYLRVTGDAAGVAMQPGGELFAFCPDGYFWLPPSCRAVPSTCVPFFTQDPGWGLDDMMQKVTAYGMPIALGVAKSWVEMALQVNGVFYWWTPDTTFLAYNPADIKFPPYDPNAYNGGDKRSTADAAKISKIISQDLSALAPKVVDFISSMRFGLSDVMGMMRDMLAPGQSHTDVACRWIKANVHAWELWLPDKTKCAPGFGLFDTRLSEFTGDREEPTFLECRACVSGTYSARLDDNRGITYVCMPCMPGTKQASGAALKCDFCQLGEFQDKSGSRSCVRCNISYYQDQLGSTRCKPCPSGTTLGFGSISVADCGCESGFINTASSPGSLKCVECGEGLSCPVASTLDGLVSGKAVFGDPFVPKILPDYYSTVDKPLDVYRLQILWTLAILAFGPGLIAAYYVQHFQARAATNVSAQETAVCAFAMIFSNLQCVGMLGLMMELPGSSLLRDISSAMQVLVMDIDSIGFNCVAGRSVPMRYSAMVLFFPLAVLWLMVCYLVSKLLPLRLQSCRWKGPETRSTVGLLLLLGFNTMCTVAVMPLMCFSHPSGMSSLLKYPSVACASDEHFVMVVLGLLVLLFALGFVALCSYAALAAPGWSRRRQQHSSVPGSREDFWICIRAAYFRMSQCQSTYRLIGPFLYTSASLTLRTPTFHETVLIIQVFSVKSFRFLFFRFRLDCWWFGVPLLLRGSLLSLPIAVATNYPAVQVLMWTFVLLIFLVVGVWVQPWKVPLLNTFDCIMHVCIVMIVASRSLHVGLKEDVVNFSAAADIVIMSTLAAAILILCVVTASAVVTSGG</sequence>
<evidence type="ECO:0000259" key="2">
    <source>
        <dbReference type="Pfam" id="PF04069"/>
    </source>
</evidence>
<feature type="transmembrane region" description="Helical" evidence="1">
    <location>
        <begin position="592"/>
        <end position="617"/>
    </location>
</feature>
<keyword evidence="1" id="KW-1133">Transmembrane helix</keyword>
<feature type="non-terminal residue" evidence="4">
    <location>
        <position position="865"/>
    </location>
</feature>
<dbReference type="GO" id="GO:0022857">
    <property type="term" value="F:transmembrane transporter activity"/>
    <property type="evidence" value="ECO:0007669"/>
    <property type="project" value="InterPro"/>
</dbReference>
<evidence type="ECO:0000313" key="5">
    <source>
        <dbReference type="Proteomes" id="UP000649617"/>
    </source>
</evidence>
<protein>
    <recommendedName>
        <fullName evidence="6">Tyrosine-protein kinase ephrin type A/B receptor-like domain-containing protein</fullName>
    </recommendedName>
</protein>
<dbReference type="Gene3D" id="2.10.50.10">
    <property type="entry name" value="Tumor Necrosis Factor Receptor, subunit A, domain 2"/>
    <property type="match status" value="1"/>
</dbReference>
<dbReference type="EMBL" id="CAJNIZ010004165">
    <property type="protein sequence ID" value="CAE7229574.1"/>
    <property type="molecule type" value="Genomic_DNA"/>
</dbReference>
<feature type="domain" description="ABC-type glycine betaine transport system substrate-binding" evidence="2">
    <location>
        <begin position="156"/>
        <end position="250"/>
    </location>
</feature>
<evidence type="ECO:0000259" key="3">
    <source>
        <dbReference type="Pfam" id="PF07699"/>
    </source>
</evidence>
<accession>A0A812KSW8</accession>
<keyword evidence="5" id="KW-1185">Reference proteome</keyword>
<dbReference type="InterPro" id="IPR009030">
    <property type="entry name" value="Growth_fac_rcpt_cys_sf"/>
</dbReference>
<dbReference type="InterPro" id="IPR007210">
    <property type="entry name" value="ABC_Gly_betaine_transp_sub-bd"/>
</dbReference>
<dbReference type="Proteomes" id="UP000649617">
    <property type="component" value="Unassembled WGS sequence"/>
</dbReference>
<feature type="transmembrane region" description="Helical" evidence="1">
    <location>
        <begin position="774"/>
        <end position="794"/>
    </location>
</feature>
<keyword evidence="1" id="KW-0472">Membrane</keyword>
<dbReference type="SUPFAM" id="SSF57184">
    <property type="entry name" value="Growth factor receptor domain"/>
    <property type="match status" value="1"/>
</dbReference>
<dbReference type="OrthoDB" id="439388at2759"/>
<feature type="transmembrane region" description="Helical" evidence="1">
    <location>
        <begin position="493"/>
        <end position="511"/>
    </location>
</feature>
<organism evidence="4 5">
    <name type="scientific">Symbiodinium pilosum</name>
    <name type="common">Dinoflagellate</name>
    <dbReference type="NCBI Taxonomy" id="2952"/>
    <lineage>
        <taxon>Eukaryota</taxon>
        <taxon>Sar</taxon>
        <taxon>Alveolata</taxon>
        <taxon>Dinophyceae</taxon>
        <taxon>Suessiales</taxon>
        <taxon>Symbiodiniaceae</taxon>
        <taxon>Symbiodinium</taxon>
    </lineage>
</organism>
<dbReference type="Pfam" id="PF07699">
    <property type="entry name" value="Ephrin_rec_like"/>
    <property type="match status" value="1"/>
</dbReference>
<feature type="transmembrane region" description="Helical" evidence="1">
    <location>
        <begin position="839"/>
        <end position="861"/>
    </location>
</feature>
<dbReference type="AlphaFoldDB" id="A0A812KSW8"/>
<feature type="transmembrane region" description="Helical" evidence="1">
    <location>
        <begin position="801"/>
        <end position="819"/>
    </location>
</feature>
<gene>
    <name evidence="4" type="ORF">SPIL2461_LOCUS3411</name>
</gene>
<dbReference type="InterPro" id="IPR011641">
    <property type="entry name" value="Tyr-kin_ephrin_A/B_rcpt-like"/>
</dbReference>
<feature type="domain" description="Tyrosine-protein kinase ephrin type A/B receptor-like" evidence="3">
    <location>
        <begin position="337"/>
        <end position="384"/>
    </location>
</feature>
<feature type="transmembrane region" description="Helical" evidence="1">
    <location>
        <begin position="550"/>
        <end position="571"/>
    </location>
</feature>
<feature type="transmembrane region" description="Helical" evidence="1">
    <location>
        <begin position="637"/>
        <end position="662"/>
    </location>
</feature>
<dbReference type="SMART" id="SM01411">
    <property type="entry name" value="Ephrin_rec_like"/>
    <property type="match status" value="2"/>
</dbReference>
<keyword evidence="1" id="KW-0812">Transmembrane</keyword>
<proteinExistence type="predicted"/>
<dbReference type="PANTHER" id="PTHR46967">
    <property type="entry name" value="INSULIN-LIKE GROWTH FACTOR BINDING PROTEIN,N-TERMINAL"/>
    <property type="match status" value="1"/>
</dbReference>
<dbReference type="GO" id="GO:0043190">
    <property type="term" value="C:ATP-binding cassette (ABC) transporter complex"/>
    <property type="evidence" value="ECO:0007669"/>
    <property type="project" value="InterPro"/>
</dbReference>
<evidence type="ECO:0008006" key="6">
    <source>
        <dbReference type="Google" id="ProtNLM"/>
    </source>
</evidence>